<dbReference type="AlphaFoldDB" id="A0A9E2S6A6"/>
<gene>
    <name evidence="5" type="ORF">KTO63_06865</name>
</gene>
<dbReference type="Pfam" id="PF19904">
    <property type="entry name" value="DUF6377"/>
    <property type="match status" value="1"/>
</dbReference>
<evidence type="ECO:0000313" key="6">
    <source>
        <dbReference type="Proteomes" id="UP000812270"/>
    </source>
</evidence>
<dbReference type="EMBL" id="JAHSPG010000003">
    <property type="protein sequence ID" value="MBV4356856.1"/>
    <property type="molecule type" value="Genomic_DNA"/>
</dbReference>
<comment type="caution">
    <text evidence="5">The sequence shown here is derived from an EMBL/GenBank/DDBJ whole genome shotgun (WGS) entry which is preliminary data.</text>
</comment>
<evidence type="ECO:0000256" key="1">
    <source>
        <dbReference type="SAM" id="Coils"/>
    </source>
</evidence>
<evidence type="ECO:0000256" key="2">
    <source>
        <dbReference type="SAM" id="Phobius"/>
    </source>
</evidence>
<reference evidence="5" key="1">
    <citation type="submission" date="2021-06" db="EMBL/GenBank/DDBJ databases">
        <authorList>
            <person name="Huq M.A."/>
        </authorList>
    </citation>
    <scope>NUCLEOTIDE SEQUENCE</scope>
    <source>
        <strain evidence="5">MAH-26</strain>
    </source>
</reference>
<feature type="coiled-coil region" evidence="1">
    <location>
        <begin position="357"/>
        <end position="427"/>
    </location>
</feature>
<keyword evidence="2" id="KW-0812">Transmembrane</keyword>
<organism evidence="5 6">
    <name type="scientific">Pinibacter aurantiacus</name>
    <dbReference type="NCBI Taxonomy" id="2851599"/>
    <lineage>
        <taxon>Bacteria</taxon>
        <taxon>Pseudomonadati</taxon>
        <taxon>Bacteroidota</taxon>
        <taxon>Chitinophagia</taxon>
        <taxon>Chitinophagales</taxon>
        <taxon>Chitinophagaceae</taxon>
        <taxon>Pinibacter</taxon>
    </lineage>
</organism>
<keyword evidence="3" id="KW-0732">Signal</keyword>
<protein>
    <submittedName>
        <fullName evidence="5">Tetratricopeptide repeat protein</fullName>
    </submittedName>
</protein>
<feature type="signal peptide" evidence="3">
    <location>
        <begin position="1"/>
        <end position="19"/>
    </location>
</feature>
<evidence type="ECO:0000313" key="5">
    <source>
        <dbReference type="EMBL" id="MBV4356856.1"/>
    </source>
</evidence>
<dbReference type="RefSeq" id="WP_217790492.1">
    <property type="nucleotide sequence ID" value="NZ_JAHSPG010000003.1"/>
</dbReference>
<keyword evidence="2" id="KW-0472">Membrane</keyword>
<dbReference type="InterPro" id="IPR045957">
    <property type="entry name" value="DUF6377"/>
</dbReference>
<keyword evidence="6" id="KW-1185">Reference proteome</keyword>
<feature type="transmembrane region" description="Helical" evidence="2">
    <location>
        <begin position="326"/>
        <end position="348"/>
    </location>
</feature>
<dbReference type="Proteomes" id="UP000812270">
    <property type="component" value="Unassembled WGS sequence"/>
</dbReference>
<accession>A0A9E2S6A6</accession>
<evidence type="ECO:0000256" key="3">
    <source>
        <dbReference type="SAM" id="SignalP"/>
    </source>
</evidence>
<proteinExistence type="predicted"/>
<feature type="domain" description="DUF6377" evidence="4">
    <location>
        <begin position="254"/>
        <end position="500"/>
    </location>
</feature>
<evidence type="ECO:0000259" key="4">
    <source>
        <dbReference type="Pfam" id="PF19904"/>
    </source>
</evidence>
<keyword evidence="1" id="KW-0175">Coiled coil</keyword>
<keyword evidence="2" id="KW-1133">Transmembrane helix</keyword>
<name>A0A9E2S6A6_9BACT</name>
<sequence length="538" mass="61651">MRYLPIVFLLFVTNRFCYAADSTSALLDELKSVITSSATYDSAKVTEISGLKKQLDTASNNEVRFAINLQLYNQYRIFKYDSAFAYAKKLQFLAADLHDPEKITSAKLKMAFILLSSGMFKETLDTLNTVSIQLKSPTVKAEYYTLMGRYYYDIAGYIADPHYSPDYDIKGNRYIDSALQYYAHESFEYNYYTGLRNYKSGNMAAGTASFEKLLATNLPFHQYAVTASTLSGIYFENGQPDKAIDLLIKAAIADIKSSTKETVAVFNLAQLLYKKGDVKMASLFIESAVANADFYGARQRKVQMSTIVSLIDAEKINNVETQRRILLHYAGIVTLFVILLATSVVIILKQMKKLKQAQKVITEAHRMQQEINAKLEEANTKLEEANKIKEEYIGYFFNMDSDFFSKLERLKKSLEQKIAEKKHDEVKYIVGNINPKKEREDLLKDFDKVFLKLFPNFVNVYNSMFKDEDKIVLRDNELLNTDLRIFALIRMGIHDNEKIAQILQYSVNTIYAYKTKIRNKSLVPNEEFEAKIMSISTV</sequence>
<feature type="chain" id="PRO_5039418620" evidence="3">
    <location>
        <begin position="20"/>
        <end position="538"/>
    </location>
</feature>